<gene>
    <name evidence="3" type="ORF">EDC03_3125</name>
</gene>
<dbReference type="Gene3D" id="3.40.50.2000">
    <property type="entry name" value="Glycogen Phosphorylase B"/>
    <property type="match status" value="2"/>
</dbReference>
<dbReference type="Pfam" id="PF01075">
    <property type="entry name" value="Glyco_transf_9"/>
    <property type="match status" value="1"/>
</dbReference>
<accession>A0A3N1G9N5</accession>
<evidence type="ECO:0000256" key="1">
    <source>
        <dbReference type="ARBA" id="ARBA00022676"/>
    </source>
</evidence>
<keyword evidence="2 3" id="KW-0808">Transferase</keyword>
<dbReference type="OrthoDB" id="9807356at2"/>
<dbReference type="EMBL" id="RJKN01000009">
    <property type="protein sequence ID" value="ROP26888.1"/>
    <property type="molecule type" value="Genomic_DNA"/>
</dbReference>
<dbReference type="GO" id="GO:0009244">
    <property type="term" value="P:lipopolysaccharide core region biosynthetic process"/>
    <property type="evidence" value="ECO:0007669"/>
    <property type="project" value="TreeGrafter"/>
</dbReference>
<dbReference type="CDD" id="cd03789">
    <property type="entry name" value="GT9_LPS_heptosyltransferase"/>
    <property type="match status" value="1"/>
</dbReference>
<dbReference type="Proteomes" id="UP000276232">
    <property type="component" value="Unassembled WGS sequence"/>
</dbReference>
<reference evidence="3 4" key="1">
    <citation type="journal article" date="2015" name="Stand. Genomic Sci.">
        <title>Genomic Encyclopedia of Bacterial and Archaeal Type Strains, Phase III: the genomes of soil and plant-associated and newly described type strains.</title>
        <authorList>
            <person name="Whitman W.B."/>
            <person name="Woyke T."/>
            <person name="Klenk H.P."/>
            <person name="Zhou Y."/>
            <person name="Lilburn T.G."/>
            <person name="Beck B.J."/>
            <person name="De Vos P."/>
            <person name="Vandamme P."/>
            <person name="Eisen J.A."/>
            <person name="Garrity G."/>
            <person name="Hugenholtz P."/>
            <person name="Kyrpides N.C."/>
        </authorList>
    </citation>
    <scope>NUCLEOTIDE SEQUENCE [LARGE SCALE GENOMIC DNA]</scope>
    <source>
        <strain evidence="3 4">CECT 7306</strain>
    </source>
</reference>
<organism evidence="3 4">
    <name type="scientific">Pseudokineococcus lusitanus</name>
    <dbReference type="NCBI Taxonomy" id="763993"/>
    <lineage>
        <taxon>Bacteria</taxon>
        <taxon>Bacillati</taxon>
        <taxon>Actinomycetota</taxon>
        <taxon>Actinomycetes</taxon>
        <taxon>Kineosporiales</taxon>
        <taxon>Kineosporiaceae</taxon>
        <taxon>Pseudokineococcus</taxon>
    </lineage>
</organism>
<keyword evidence="1" id="KW-0328">Glycosyltransferase</keyword>
<protein>
    <submittedName>
        <fullName evidence="3">ADP-heptose:LPS heptosyltransferase</fullName>
    </submittedName>
</protein>
<evidence type="ECO:0000313" key="3">
    <source>
        <dbReference type="EMBL" id="ROP26888.1"/>
    </source>
</evidence>
<dbReference type="RefSeq" id="WP_123381183.1">
    <property type="nucleotide sequence ID" value="NZ_RJKN01000009.1"/>
</dbReference>
<dbReference type="GO" id="GO:0008713">
    <property type="term" value="F:ADP-heptose-lipopolysaccharide heptosyltransferase activity"/>
    <property type="evidence" value="ECO:0007669"/>
    <property type="project" value="TreeGrafter"/>
</dbReference>
<keyword evidence="4" id="KW-1185">Reference proteome</keyword>
<comment type="caution">
    <text evidence="3">The sequence shown here is derived from an EMBL/GenBank/DDBJ whole genome shotgun (WGS) entry which is preliminary data.</text>
</comment>
<dbReference type="PANTHER" id="PTHR30160">
    <property type="entry name" value="TETRAACYLDISACCHARIDE 4'-KINASE-RELATED"/>
    <property type="match status" value="1"/>
</dbReference>
<dbReference type="PANTHER" id="PTHR30160:SF1">
    <property type="entry name" value="LIPOPOLYSACCHARIDE 1,2-N-ACETYLGLUCOSAMINETRANSFERASE-RELATED"/>
    <property type="match status" value="1"/>
</dbReference>
<evidence type="ECO:0000256" key="2">
    <source>
        <dbReference type="ARBA" id="ARBA00022679"/>
    </source>
</evidence>
<dbReference type="AlphaFoldDB" id="A0A3N1G9N5"/>
<dbReference type="SUPFAM" id="SSF53756">
    <property type="entry name" value="UDP-Glycosyltransferase/glycogen phosphorylase"/>
    <property type="match status" value="1"/>
</dbReference>
<dbReference type="GO" id="GO:0005829">
    <property type="term" value="C:cytosol"/>
    <property type="evidence" value="ECO:0007669"/>
    <property type="project" value="TreeGrafter"/>
</dbReference>
<evidence type="ECO:0000313" key="4">
    <source>
        <dbReference type="Proteomes" id="UP000276232"/>
    </source>
</evidence>
<name>A0A3N1G9N5_9ACTN</name>
<dbReference type="InParanoid" id="A0A3N1G9N5"/>
<dbReference type="InterPro" id="IPR051199">
    <property type="entry name" value="LPS_LOS_Heptosyltrfase"/>
</dbReference>
<dbReference type="InterPro" id="IPR002201">
    <property type="entry name" value="Glyco_trans_9"/>
</dbReference>
<sequence length="375" mass="37578">MRTVPPSPEDDPGTRAGVVLALRALGLGDALTGVPALRGLRRAFPGAHLVLAGPSGPGGLLRRRGVVDDVLPVDGVAAIAEDAVVAAAHEHPAVLPPGWPVVAAVNLHGRGPQSALALRGLLDERGADGARLLGHACPAAGLDGPAWSDDVAEVERWASLVRATTGAPCGPEDLRLDAAAWPTPLAPERTAPGPAEAARPGRTVVLHPGAASGSRRWPASCWTALAAALVAGGRDVVLTGSAAEADVTAEVAVRARAVVARSGPTSCVVVDTAGRCDLEQLAGLLAGARALVCGDTGVAHLATALATPSVLLFGPTSPAAWGPAVDHHLHPVLWPAPSAAYRGDPHGAAVDPVLARTTVDDVLGALAALPARRAA</sequence>
<proteinExistence type="predicted"/>